<dbReference type="InterPro" id="IPR000008">
    <property type="entry name" value="C2_dom"/>
</dbReference>
<protein>
    <submittedName>
        <fullName evidence="3">C2 domain-containing protein</fullName>
    </submittedName>
</protein>
<dbReference type="PRINTS" id="PR00360">
    <property type="entry name" value="C2DOMAIN"/>
</dbReference>
<organism evidence="2 3">
    <name type="scientific">Ascaris lumbricoides</name>
    <name type="common">Giant roundworm</name>
    <dbReference type="NCBI Taxonomy" id="6252"/>
    <lineage>
        <taxon>Eukaryota</taxon>
        <taxon>Metazoa</taxon>
        <taxon>Ecdysozoa</taxon>
        <taxon>Nematoda</taxon>
        <taxon>Chromadorea</taxon>
        <taxon>Rhabditida</taxon>
        <taxon>Spirurina</taxon>
        <taxon>Ascaridomorpha</taxon>
        <taxon>Ascaridoidea</taxon>
        <taxon>Ascarididae</taxon>
        <taxon>Ascaris</taxon>
    </lineage>
</organism>
<dbReference type="InterPro" id="IPR035892">
    <property type="entry name" value="C2_domain_sf"/>
</dbReference>
<dbReference type="GO" id="GO:0004435">
    <property type="term" value="F:phosphatidylinositol-4,5-bisphosphate phospholipase C activity"/>
    <property type="evidence" value="ECO:0007669"/>
    <property type="project" value="TreeGrafter"/>
</dbReference>
<reference evidence="3" key="1">
    <citation type="submission" date="2017-02" db="UniProtKB">
        <authorList>
            <consortium name="WormBaseParasite"/>
        </authorList>
    </citation>
    <scope>IDENTIFICATION</scope>
</reference>
<evidence type="ECO:0000313" key="3">
    <source>
        <dbReference type="WBParaSite" id="ALUE_0001842201-mRNA-1"/>
    </source>
</evidence>
<dbReference type="Gene3D" id="2.60.40.150">
    <property type="entry name" value="C2 domain"/>
    <property type="match status" value="1"/>
</dbReference>
<dbReference type="GO" id="GO:0005886">
    <property type="term" value="C:plasma membrane"/>
    <property type="evidence" value="ECO:0007669"/>
    <property type="project" value="TreeGrafter"/>
</dbReference>
<keyword evidence="2" id="KW-1185">Reference proteome</keyword>
<evidence type="ECO:0000313" key="2">
    <source>
        <dbReference type="Proteomes" id="UP000036681"/>
    </source>
</evidence>
<dbReference type="PANTHER" id="PTHR10336">
    <property type="entry name" value="PHOSPHOINOSITIDE-SPECIFIC PHOSPHOLIPASE C FAMILY PROTEIN"/>
    <property type="match status" value="1"/>
</dbReference>
<evidence type="ECO:0000259" key="1">
    <source>
        <dbReference type="PROSITE" id="PS50004"/>
    </source>
</evidence>
<dbReference type="GO" id="GO:0035556">
    <property type="term" value="P:intracellular signal transduction"/>
    <property type="evidence" value="ECO:0007669"/>
    <property type="project" value="InterPro"/>
</dbReference>
<dbReference type="Proteomes" id="UP000036681">
    <property type="component" value="Unplaced"/>
</dbReference>
<dbReference type="PROSITE" id="PS50004">
    <property type="entry name" value="C2"/>
    <property type="match status" value="1"/>
</dbReference>
<feature type="domain" description="C2" evidence="1">
    <location>
        <begin position="1"/>
        <end position="125"/>
    </location>
</feature>
<dbReference type="WBParaSite" id="ALUE_0001842201-mRNA-1">
    <property type="protein sequence ID" value="ALUE_0001842201-mRNA-1"/>
    <property type="gene ID" value="ALUE_0001842201"/>
</dbReference>
<dbReference type="AlphaFoldDB" id="A0A0M3IIN3"/>
<sequence length="144" mass="16361">LRFFSDPRSTEALQRRPIRLSLGIISGQYLPKPDSSKDIVDPYISMEIYGIPSDVRKYRSKVVSNNGFNPQWNETFHFDLRCPEVAILRLCVKDFDKTSANDFIGEFSIPVTSIRPGYSQVRLNTGYARTLDPSASLLIRTAID</sequence>
<proteinExistence type="predicted"/>
<dbReference type="Pfam" id="PF00168">
    <property type="entry name" value="C2"/>
    <property type="match status" value="1"/>
</dbReference>
<dbReference type="SUPFAM" id="SSF49562">
    <property type="entry name" value="C2 domain (Calcium/lipid-binding domain, CaLB)"/>
    <property type="match status" value="1"/>
</dbReference>
<accession>A0A0M3IIN3</accession>
<dbReference type="PANTHER" id="PTHR10336:SF209">
    <property type="entry name" value="PHOSPHOINOSITIDE PHOSPHOLIPASE C"/>
    <property type="match status" value="1"/>
</dbReference>
<name>A0A0M3IIN3_ASCLU</name>
<dbReference type="CDD" id="cd00275">
    <property type="entry name" value="C2_PLC_like"/>
    <property type="match status" value="1"/>
</dbReference>
<dbReference type="InterPro" id="IPR001192">
    <property type="entry name" value="PI-PLC_fam"/>
</dbReference>
<dbReference type="SMART" id="SM00239">
    <property type="entry name" value="C2"/>
    <property type="match status" value="1"/>
</dbReference>